<dbReference type="AlphaFoldDB" id="A0A1H5AZ32"/>
<sequence length="149" mass="16835">MHAHLMSKHLMCLHLMSVHAKLVAVSDVAVEQGLVQEWHELLARYSAVFSALECRLQERHGIGANEFEALERLATCDFKCRSADLISTIHLSQSATSRLVARLEKEGLVSRALCEVDRRGIFVTITDAGREKYLAAKQTHREVLRETLR</sequence>
<keyword evidence="2 5" id="KW-0238">DNA-binding</keyword>
<dbReference type="InterPro" id="IPR036390">
    <property type="entry name" value="WH_DNA-bd_sf"/>
</dbReference>
<dbReference type="GO" id="GO:0003700">
    <property type="term" value="F:DNA-binding transcription factor activity"/>
    <property type="evidence" value="ECO:0007669"/>
    <property type="project" value="InterPro"/>
</dbReference>
<dbReference type="GO" id="GO:0006950">
    <property type="term" value="P:response to stress"/>
    <property type="evidence" value="ECO:0007669"/>
    <property type="project" value="TreeGrafter"/>
</dbReference>
<reference evidence="6" key="1">
    <citation type="submission" date="2016-10" db="EMBL/GenBank/DDBJ databases">
        <authorList>
            <person name="Varghese N."/>
            <person name="Submissions S."/>
        </authorList>
    </citation>
    <scope>NUCLEOTIDE SEQUENCE [LARGE SCALE GENOMIC DNA]</scope>
    <source>
        <strain evidence="6">DSM 44544</strain>
    </source>
</reference>
<evidence type="ECO:0000313" key="5">
    <source>
        <dbReference type="EMBL" id="SED47131.1"/>
    </source>
</evidence>
<dbReference type="Gene3D" id="1.10.10.10">
    <property type="entry name" value="Winged helix-like DNA-binding domain superfamily/Winged helix DNA-binding domain"/>
    <property type="match status" value="1"/>
</dbReference>
<keyword evidence="6" id="KW-1185">Reference proteome</keyword>
<dbReference type="InterPro" id="IPR000835">
    <property type="entry name" value="HTH_MarR-typ"/>
</dbReference>
<dbReference type="InterPro" id="IPR023187">
    <property type="entry name" value="Tscrpt_reg_MarR-type_CS"/>
</dbReference>
<evidence type="ECO:0000313" key="6">
    <source>
        <dbReference type="Proteomes" id="UP000199622"/>
    </source>
</evidence>
<dbReference type="GO" id="GO:0003677">
    <property type="term" value="F:DNA binding"/>
    <property type="evidence" value="ECO:0007669"/>
    <property type="project" value="UniProtKB-KW"/>
</dbReference>
<keyword evidence="1" id="KW-0805">Transcription regulation</keyword>
<dbReference type="Pfam" id="PF12802">
    <property type="entry name" value="MarR_2"/>
    <property type="match status" value="1"/>
</dbReference>
<dbReference type="EMBL" id="FNSO01000004">
    <property type="protein sequence ID" value="SED47131.1"/>
    <property type="molecule type" value="Genomic_DNA"/>
</dbReference>
<protein>
    <submittedName>
        <fullName evidence="5">DNA-binding transcriptional regulator, MarR family</fullName>
    </submittedName>
</protein>
<dbReference type="InterPro" id="IPR036388">
    <property type="entry name" value="WH-like_DNA-bd_sf"/>
</dbReference>
<dbReference type="PANTHER" id="PTHR33164:SF99">
    <property type="entry name" value="MARR FAMILY REGULATORY PROTEIN"/>
    <property type="match status" value="1"/>
</dbReference>
<dbReference type="PANTHER" id="PTHR33164">
    <property type="entry name" value="TRANSCRIPTIONAL REGULATOR, MARR FAMILY"/>
    <property type="match status" value="1"/>
</dbReference>
<dbReference type="Proteomes" id="UP000199622">
    <property type="component" value="Unassembled WGS sequence"/>
</dbReference>
<evidence type="ECO:0000259" key="4">
    <source>
        <dbReference type="PROSITE" id="PS50995"/>
    </source>
</evidence>
<evidence type="ECO:0000256" key="1">
    <source>
        <dbReference type="ARBA" id="ARBA00023015"/>
    </source>
</evidence>
<evidence type="ECO:0000256" key="2">
    <source>
        <dbReference type="ARBA" id="ARBA00023125"/>
    </source>
</evidence>
<organism evidence="5 6">
    <name type="scientific">Amycolatopsis tolypomycina</name>
    <dbReference type="NCBI Taxonomy" id="208445"/>
    <lineage>
        <taxon>Bacteria</taxon>
        <taxon>Bacillati</taxon>
        <taxon>Actinomycetota</taxon>
        <taxon>Actinomycetes</taxon>
        <taxon>Pseudonocardiales</taxon>
        <taxon>Pseudonocardiaceae</taxon>
        <taxon>Amycolatopsis</taxon>
    </lineage>
</organism>
<dbReference type="PROSITE" id="PS01117">
    <property type="entry name" value="HTH_MARR_1"/>
    <property type="match status" value="1"/>
</dbReference>
<accession>A0A1H5AZ32</accession>
<gene>
    <name evidence="5" type="ORF">SAMN04489727_8002</name>
</gene>
<keyword evidence="3" id="KW-0804">Transcription</keyword>
<dbReference type="SMART" id="SM00347">
    <property type="entry name" value="HTH_MARR"/>
    <property type="match status" value="1"/>
</dbReference>
<dbReference type="PROSITE" id="PS50995">
    <property type="entry name" value="HTH_MARR_2"/>
    <property type="match status" value="1"/>
</dbReference>
<dbReference type="STRING" id="208445.SAMN04489727_8002"/>
<proteinExistence type="predicted"/>
<evidence type="ECO:0000256" key="3">
    <source>
        <dbReference type="ARBA" id="ARBA00023163"/>
    </source>
</evidence>
<feature type="domain" description="HTH marR-type" evidence="4">
    <location>
        <begin position="31"/>
        <end position="149"/>
    </location>
</feature>
<dbReference type="SUPFAM" id="SSF46785">
    <property type="entry name" value="Winged helix' DNA-binding domain"/>
    <property type="match status" value="1"/>
</dbReference>
<dbReference type="InterPro" id="IPR039422">
    <property type="entry name" value="MarR/SlyA-like"/>
</dbReference>
<name>A0A1H5AZ32_9PSEU</name>